<organism evidence="2 3">
    <name type="scientific">Rhizobium leguminosarum bv. viciae</name>
    <dbReference type="NCBI Taxonomy" id="387"/>
    <lineage>
        <taxon>Bacteria</taxon>
        <taxon>Pseudomonadati</taxon>
        <taxon>Pseudomonadota</taxon>
        <taxon>Alphaproteobacteria</taxon>
        <taxon>Hyphomicrobiales</taxon>
        <taxon>Rhizobiaceae</taxon>
        <taxon>Rhizobium/Agrobacterium group</taxon>
        <taxon>Rhizobium</taxon>
    </lineage>
</organism>
<dbReference type="PANTHER" id="PTHR43346:SF1">
    <property type="entry name" value="QUERCETIN 2,3-DIOXYGENASE-RELATED"/>
    <property type="match status" value="1"/>
</dbReference>
<evidence type="ECO:0000259" key="1">
    <source>
        <dbReference type="Pfam" id="PF07883"/>
    </source>
</evidence>
<reference evidence="2" key="1">
    <citation type="submission" date="2019-10" db="EMBL/GenBank/DDBJ databases">
        <title>Rhizobium leguminosarum symbiovar viciae collection.</title>
        <authorList>
            <person name="Boivin S."/>
            <person name="Lepetit M."/>
        </authorList>
    </citation>
    <scope>NUCLEOTIDE SEQUENCE</scope>
    <source>
        <strain evidence="2">L143</strain>
    </source>
</reference>
<dbReference type="EMBL" id="WIEZ01000015">
    <property type="protein sequence ID" value="NKM48300.1"/>
    <property type="molecule type" value="Genomic_DNA"/>
</dbReference>
<dbReference type="AlphaFoldDB" id="A0A8I2KLA6"/>
<dbReference type="Proteomes" id="UP000662259">
    <property type="component" value="Unassembled WGS sequence"/>
</dbReference>
<sequence>MHKEFKREQDLREAIVIAADDGITTNLSAGVACTARVKVSPLSHAHSNFSIVGVDLHARGRVRSHIHELNERVIICFGGSGAVQSAGRRHPVSRGTFVFCGRGVDVQFEQHGDENLRLSIISFPPGPEARFDLFPAGAAQEFPANIAAILGVKLDERPAEPSQDDFIVVQDDEGEEYWQAAPSVGFVSIKLAPPTIPLNYFCAASQLLEAGAKVRSHGHQVSEEIVIVTQGSGVVVIEGERHNIAEGDLIVLPPKVMHHFENNTDEPLRYGGVFLPPSVESALRATGVRKLPGVPRPTDIPRNPETERMLVERYGFIINGIS</sequence>
<dbReference type="InterPro" id="IPR052538">
    <property type="entry name" value="Flavonoid_dioxygenase-like"/>
</dbReference>
<feature type="domain" description="Cupin type-2" evidence="1">
    <location>
        <begin position="207"/>
        <end position="270"/>
    </location>
</feature>
<accession>A0A8I2KLA6</accession>
<dbReference type="PROSITE" id="PS51257">
    <property type="entry name" value="PROKAR_LIPOPROTEIN"/>
    <property type="match status" value="1"/>
</dbReference>
<dbReference type="InterPro" id="IPR013096">
    <property type="entry name" value="Cupin_2"/>
</dbReference>
<name>A0A8I2KLA6_RHILV</name>
<dbReference type="Pfam" id="PF07883">
    <property type="entry name" value="Cupin_2"/>
    <property type="match status" value="1"/>
</dbReference>
<dbReference type="InterPro" id="IPR014710">
    <property type="entry name" value="RmlC-like_jellyroll"/>
</dbReference>
<evidence type="ECO:0000313" key="2">
    <source>
        <dbReference type="EMBL" id="NKM48300.1"/>
    </source>
</evidence>
<gene>
    <name evidence="2" type="ORF">GFL91_25690</name>
</gene>
<protein>
    <submittedName>
        <fullName evidence="2">Cupin domain-containing protein</fullName>
    </submittedName>
</protein>
<dbReference type="RefSeq" id="WP_168276882.1">
    <property type="nucleotide sequence ID" value="NZ_WIEZ01000015.1"/>
</dbReference>
<dbReference type="SUPFAM" id="SSF51182">
    <property type="entry name" value="RmlC-like cupins"/>
    <property type="match status" value="1"/>
</dbReference>
<evidence type="ECO:0000313" key="3">
    <source>
        <dbReference type="Proteomes" id="UP000662259"/>
    </source>
</evidence>
<proteinExistence type="predicted"/>
<comment type="caution">
    <text evidence="2">The sequence shown here is derived from an EMBL/GenBank/DDBJ whole genome shotgun (WGS) entry which is preliminary data.</text>
</comment>
<dbReference type="PANTHER" id="PTHR43346">
    <property type="entry name" value="LIGAND BINDING DOMAIN PROTEIN, PUTATIVE (AFU_ORTHOLOGUE AFUA_6G14370)-RELATED"/>
    <property type="match status" value="1"/>
</dbReference>
<dbReference type="InterPro" id="IPR011051">
    <property type="entry name" value="RmlC_Cupin_sf"/>
</dbReference>
<dbReference type="Gene3D" id="2.60.120.10">
    <property type="entry name" value="Jelly Rolls"/>
    <property type="match status" value="2"/>
</dbReference>